<feature type="transmembrane region" description="Helical" evidence="1">
    <location>
        <begin position="94"/>
        <end position="117"/>
    </location>
</feature>
<dbReference type="Proteomes" id="UP000050741">
    <property type="component" value="Unassembled WGS sequence"/>
</dbReference>
<sequence>MIGLMNSTEYYLFVFFVSVFFVFGQTETKFGLMEVASPSGKKNICVNVQQYKGADVLPEGAAARIKNPKIAYALVVLPLFVLGMPHALFDTFDFELILALPMPAVAGTIFSLVSGTFSKLWKGELKF</sequence>
<keyword evidence="1" id="KW-0472">Membrane</keyword>
<keyword evidence="1" id="KW-1133">Transmembrane helix</keyword>
<accession>A0A183BNK6</accession>
<reference evidence="2" key="1">
    <citation type="submission" date="2014-05" db="EMBL/GenBank/DDBJ databases">
        <title>The genome and life-stage specific transcriptomes of Globodera pallida elucidate key aspects of plant parasitism by a cyst nematode.</title>
        <authorList>
            <person name="Cotton J.A."/>
            <person name="Lilley C.J."/>
            <person name="Jones L.M."/>
            <person name="Kikuchi T."/>
            <person name="Reid A.J."/>
            <person name="Thorpe P."/>
            <person name="Tsai I.J."/>
            <person name="Beasley H."/>
            <person name="Blok V."/>
            <person name="Cock P.J.A."/>
            <person name="Van den Akker S.E."/>
            <person name="Holroyd N."/>
            <person name="Hunt M."/>
            <person name="Mantelin S."/>
            <person name="Naghra H."/>
            <person name="Pain A."/>
            <person name="Palomares-Rius J.E."/>
            <person name="Zarowiecki M."/>
            <person name="Berriman M."/>
            <person name="Jones J.T."/>
            <person name="Urwin P.E."/>
        </authorList>
    </citation>
    <scope>NUCLEOTIDE SEQUENCE [LARGE SCALE GENOMIC DNA]</scope>
    <source>
        <strain evidence="2">Lindley</strain>
    </source>
</reference>
<protein>
    <submittedName>
        <fullName evidence="3">HCO3_cotransp domain-containing protein</fullName>
    </submittedName>
</protein>
<reference evidence="3" key="2">
    <citation type="submission" date="2016-06" db="UniProtKB">
        <authorList>
            <consortium name="WormBaseParasite"/>
        </authorList>
    </citation>
    <scope>IDENTIFICATION</scope>
</reference>
<evidence type="ECO:0000313" key="3">
    <source>
        <dbReference type="WBParaSite" id="GPLIN_000219200"/>
    </source>
</evidence>
<feature type="transmembrane region" description="Helical" evidence="1">
    <location>
        <begin position="12"/>
        <end position="32"/>
    </location>
</feature>
<feature type="transmembrane region" description="Helical" evidence="1">
    <location>
        <begin position="70"/>
        <end position="88"/>
    </location>
</feature>
<proteinExistence type="predicted"/>
<keyword evidence="1" id="KW-0812">Transmembrane</keyword>
<evidence type="ECO:0000313" key="2">
    <source>
        <dbReference type="Proteomes" id="UP000050741"/>
    </source>
</evidence>
<dbReference type="WBParaSite" id="GPLIN_000219200">
    <property type="protein sequence ID" value="GPLIN_000219200"/>
    <property type="gene ID" value="GPLIN_000219200"/>
</dbReference>
<keyword evidence="2" id="KW-1185">Reference proteome</keyword>
<evidence type="ECO:0000256" key="1">
    <source>
        <dbReference type="SAM" id="Phobius"/>
    </source>
</evidence>
<name>A0A183BNK6_GLOPA</name>
<dbReference type="AlphaFoldDB" id="A0A183BNK6"/>
<organism evidence="2 3">
    <name type="scientific">Globodera pallida</name>
    <name type="common">Potato cyst nematode worm</name>
    <name type="synonym">Heterodera pallida</name>
    <dbReference type="NCBI Taxonomy" id="36090"/>
    <lineage>
        <taxon>Eukaryota</taxon>
        <taxon>Metazoa</taxon>
        <taxon>Ecdysozoa</taxon>
        <taxon>Nematoda</taxon>
        <taxon>Chromadorea</taxon>
        <taxon>Rhabditida</taxon>
        <taxon>Tylenchina</taxon>
        <taxon>Tylenchomorpha</taxon>
        <taxon>Tylenchoidea</taxon>
        <taxon>Heteroderidae</taxon>
        <taxon>Heteroderinae</taxon>
        <taxon>Globodera</taxon>
    </lineage>
</organism>